<dbReference type="Gene3D" id="1.10.510.10">
    <property type="entry name" value="Transferase(Phosphotransferase) domain 1"/>
    <property type="match status" value="1"/>
</dbReference>
<organism evidence="13 14">
    <name type="scientific">Teredinibacter turnerae (strain ATCC 39867 / T7901)</name>
    <dbReference type="NCBI Taxonomy" id="377629"/>
    <lineage>
        <taxon>Bacteria</taxon>
        <taxon>Pseudomonadati</taxon>
        <taxon>Pseudomonadota</taxon>
        <taxon>Gammaproteobacteria</taxon>
        <taxon>Cellvibrionales</taxon>
        <taxon>Cellvibrionaceae</taxon>
        <taxon>Teredinibacter</taxon>
    </lineage>
</organism>
<dbReference type="Gene3D" id="1.20.1270.170">
    <property type="match status" value="1"/>
</dbReference>
<proteinExistence type="inferred from homology"/>
<dbReference type="OrthoDB" id="5392197at2"/>
<dbReference type="EC" id="2.7.11.1" evidence="11"/>
<evidence type="ECO:0000256" key="4">
    <source>
        <dbReference type="ARBA" id="ARBA00022679"/>
    </source>
</evidence>
<keyword evidence="2 11" id="KW-0723">Serine/threonine-protein kinase</keyword>
<evidence type="ECO:0000256" key="3">
    <source>
        <dbReference type="ARBA" id="ARBA00022553"/>
    </source>
</evidence>
<evidence type="ECO:0000259" key="12">
    <source>
        <dbReference type="Pfam" id="PF01636"/>
    </source>
</evidence>
<comment type="function">
    <text evidence="11">A protein kinase that phosphorylates Ser and Thr residues. Probably acts to suppress the effects of stress linked to accumulation of reactive oxygen species. Probably involved in the extracytoplasmic stress response.</text>
</comment>
<dbReference type="GO" id="GO:0005737">
    <property type="term" value="C:cytoplasm"/>
    <property type="evidence" value="ECO:0007669"/>
    <property type="project" value="UniProtKB-SubCell"/>
</dbReference>
<dbReference type="eggNOG" id="COG2334">
    <property type="taxonomic scope" value="Bacteria"/>
</dbReference>
<comment type="subcellular location">
    <subcellularLocation>
        <location evidence="11">Cytoplasm</location>
    </subcellularLocation>
</comment>
<keyword evidence="6 11" id="KW-0547">Nucleotide-binding</keyword>
<keyword evidence="1 11" id="KW-0963">Cytoplasm</keyword>
<dbReference type="HOGENOM" id="CLU_054715_0_0_6"/>
<comment type="catalytic activity">
    <reaction evidence="11">
        <text>L-threonyl-[protein] + ATP = O-phospho-L-threonyl-[protein] + ADP + H(+)</text>
        <dbReference type="Rhea" id="RHEA:46608"/>
        <dbReference type="Rhea" id="RHEA-COMP:11060"/>
        <dbReference type="Rhea" id="RHEA-COMP:11605"/>
        <dbReference type="ChEBI" id="CHEBI:15378"/>
        <dbReference type="ChEBI" id="CHEBI:30013"/>
        <dbReference type="ChEBI" id="CHEBI:30616"/>
        <dbReference type="ChEBI" id="CHEBI:61977"/>
        <dbReference type="ChEBI" id="CHEBI:456216"/>
        <dbReference type="EC" id="2.7.11.1"/>
    </reaction>
</comment>
<dbReference type="InterPro" id="IPR011009">
    <property type="entry name" value="Kinase-like_dom_sf"/>
</dbReference>
<dbReference type="PANTHER" id="PTHR39573">
    <property type="entry name" value="STRESS RESPONSE KINASE A"/>
    <property type="match status" value="1"/>
</dbReference>
<sequence length="325" mass="37524">MTDTPFHTLNPDKVIDAVESLGYLSDLRVFPLNSYENRVYQFGLEDGEPIIAKFYRPARWSDEQILEEHEFSRALADLEIPIVAPLERDGKTLFEFDDFRFALYPRRGGHAPELTDLDTLYRLGQQLGRLHELGKAQPFSHRPSLNLQTFGIDSRDFLLAEDFIPGSLTEAYATLSQHLIEAMEPILAATPFETIRLHGDCHPGNILLRPDSLYLVDLDDARNGPAVQDIWMLLSGERPQKQQQLGEIIAGYEEFCEFDNRELALVETLRTLRLMHYAAWLARRWQDPAFPMAFPWFNTERYWAEHILELREQLAALSEPPLEIL</sequence>
<evidence type="ECO:0000256" key="8">
    <source>
        <dbReference type="ARBA" id="ARBA00022840"/>
    </source>
</evidence>
<dbReference type="KEGG" id="ttu:TERTU_0486"/>
<dbReference type="GO" id="GO:0106310">
    <property type="term" value="F:protein serine kinase activity"/>
    <property type="evidence" value="ECO:0007669"/>
    <property type="project" value="RHEA"/>
</dbReference>
<keyword evidence="14" id="KW-1185">Reference proteome</keyword>
<feature type="binding site" evidence="11">
    <location>
        <position position="217"/>
    </location>
    <ligand>
        <name>Mg(2+)</name>
        <dbReference type="ChEBI" id="CHEBI:18420"/>
    </ligand>
</feature>
<evidence type="ECO:0000256" key="7">
    <source>
        <dbReference type="ARBA" id="ARBA00022777"/>
    </source>
</evidence>
<dbReference type="HAMAP" id="MF_01497">
    <property type="entry name" value="SrkA_kinase"/>
    <property type="match status" value="1"/>
</dbReference>
<evidence type="ECO:0000256" key="9">
    <source>
        <dbReference type="ARBA" id="ARBA00022842"/>
    </source>
</evidence>
<comment type="cofactor">
    <cofactor evidence="11">
        <name>Mg(2+)</name>
        <dbReference type="ChEBI" id="CHEBI:18420"/>
    </cofactor>
</comment>
<keyword evidence="3 11" id="KW-0597">Phosphoprotein</keyword>
<dbReference type="GO" id="GO:0005524">
    <property type="term" value="F:ATP binding"/>
    <property type="evidence" value="ECO:0007669"/>
    <property type="project" value="UniProtKB-UniRule"/>
</dbReference>
<gene>
    <name evidence="11" type="primary">srkA</name>
    <name evidence="13" type="ordered locus">TERTU_0486</name>
</gene>
<feature type="binding site" evidence="11">
    <location>
        <position position="205"/>
    </location>
    <ligand>
        <name>Mg(2+)</name>
        <dbReference type="ChEBI" id="CHEBI:18420"/>
    </ligand>
</feature>
<dbReference type="GO" id="GO:0000287">
    <property type="term" value="F:magnesium ion binding"/>
    <property type="evidence" value="ECO:0007669"/>
    <property type="project" value="UniProtKB-UniRule"/>
</dbReference>
<keyword evidence="5 11" id="KW-0479">Metal-binding</keyword>
<evidence type="ECO:0000313" key="13">
    <source>
        <dbReference type="EMBL" id="ACR13150.1"/>
    </source>
</evidence>
<accession>C5BMZ2</accession>
<dbReference type="STRING" id="377629.TERTU_0486"/>
<evidence type="ECO:0000256" key="10">
    <source>
        <dbReference type="ARBA" id="ARBA00023016"/>
    </source>
</evidence>
<feature type="active site" evidence="11">
    <location>
        <position position="217"/>
    </location>
</feature>
<keyword evidence="10 11" id="KW-0346">Stress response</keyword>
<evidence type="ECO:0000256" key="5">
    <source>
        <dbReference type="ARBA" id="ARBA00022723"/>
    </source>
</evidence>
<keyword evidence="7 11" id="KW-0418">Kinase</keyword>
<reference evidence="13 14" key="1">
    <citation type="journal article" date="2009" name="PLoS ONE">
        <title>The complete genome of Teredinibacter turnerae T7901: an intracellular endosymbiont of marine wood-boring bivalves (shipworms).</title>
        <authorList>
            <person name="Yang J.C."/>
            <person name="Madupu R."/>
            <person name="Durkin A.S."/>
            <person name="Ekborg N.A."/>
            <person name="Pedamallu C.S."/>
            <person name="Hostetler J.B."/>
            <person name="Radune D."/>
            <person name="Toms B.S."/>
            <person name="Henrissat B."/>
            <person name="Coutinho P.M."/>
            <person name="Schwarz S."/>
            <person name="Field L."/>
            <person name="Trindade-Silva A.E."/>
            <person name="Soares C.A.G."/>
            <person name="Elshahawi S."/>
            <person name="Hanora A."/>
            <person name="Schmidt E.W."/>
            <person name="Haygood M.G."/>
            <person name="Posfai J."/>
            <person name="Benner J."/>
            <person name="Madinger C."/>
            <person name="Nove J."/>
            <person name="Anton B."/>
            <person name="Chaudhary K."/>
            <person name="Foster J."/>
            <person name="Holman A."/>
            <person name="Kumar S."/>
            <person name="Lessard P.A."/>
            <person name="Luyten Y.A."/>
            <person name="Slatko B."/>
            <person name="Wood N."/>
            <person name="Wu B."/>
            <person name="Teplitski M."/>
            <person name="Mougous J.D."/>
            <person name="Ward N."/>
            <person name="Eisen J.A."/>
            <person name="Badger J.H."/>
            <person name="Distel D.L."/>
        </authorList>
    </citation>
    <scope>NUCLEOTIDE SEQUENCE [LARGE SCALE GENOMIC DNA]</scope>
    <source>
        <strain evidence="14">ATCC 39867 / T7901</strain>
    </source>
</reference>
<protein>
    <recommendedName>
        <fullName evidence="11">Stress response kinase A</fullName>
        <ecNumber evidence="11">2.7.11.1</ecNumber>
    </recommendedName>
    <alternativeName>
        <fullName evidence="11">Serine/threonine-protein kinase SrkA</fullName>
    </alternativeName>
</protein>
<evidence type="ECO:0000256" key="1">
    <source>
        <dbReference type="ARBA" id="ARBA00022490"/>
    </source>
</evidence>
<keyword evidence="4 11" id="KW-0808">Transferase</keyword>
<comment type="similarity">
    <text evidence="11">Belongs to the SrkA/RdoA protein kinase family.</text>
</comment>
<dbReference type="PANTHER" id="PTHR39573:SF1">
    <property type="entry name" value="STRESS RESPONSE KINASE A"/>
    <property type="match status" value="1"/>
</dbReference>
<dbReference type="Proteomes" id="UP000009080">
    <property type="component" value="Chromosome"/>
</dbReference>
<feature type="active site" description="Proton acceptor" evidence="11">
    <location>
        <position position="200"/>
    </location>
</feature>
<dbReference type="SUPFAM" id="SSF56112">
    <property type="entry name" value="Protein kinase-like (PK-like)"/>
    <property type="match status" value="1"/>
</dbReference>
<dbReference type="InterPro" id="IPR002575">
    <property type="entry name" value="Aminoglycoside_PTrfase"/>
</dbReference>
<name>C5BMZ2_TERTT</name>
<dbReference type="AlphaFoldDB" id="C5BMZ2"/>
<evidence type="ECO:0000313" key="14">
    <source>
        <dbReference type="Proteomes" id="UP000009080"/>
    </source>
</evidence>
<dbReference type="EMBL" id="CP001614">
    <property type="protein sequence ID" value="ACR13150.1"/>
    <property type="molecule type" value="Genomic_DNA"/>
</dbReference>
<comment type="subunit">
    <text evidence="11">Monomer.</text>
</comment>
<feature type="site" description="ATP" evidence="11">
    <location>
        <position position="34"/>
    </location>
</feature>
<keyword evidence="9 11" id="KW-0460">Magnesium</keyword>
<evidence type="ECO:0000256" key="2">
    <source>
        <dbReference type="ARBA" id="ARBA00022527"/>
    </source>
</evidence>
<evidence type="ECO:0000256" key="6">
    <source>
        <dbReference type="ARBA" id="ARBA00022741"/>
    </source>
</evidence>
<dbReference type="RefSeq" id="WP_015819263.1">
    <property type="nucleotide sequence ID" value="NC_012997.1"/>
</dbReference>
<dbReference type="InterPro" id="IPR032882">
    <property type="entry name" value="SrkA/RdoA"/>
</dbReference>
<keyword evidence="8 11" id="KW-0067">ATP-binding</keyword>
<evidence type="ECO:0000256" key="11">
    <source>
        <dbReference type="HAMAP-Rule" id="MF_01497"/>
    </source>
</evidence>
<dbReference type="Gene3D" id="3.30.200.70">
    <property type="match status" value="1"/>
</dbReference>
<feature type="domain" description="Aminoglycoside phosphotransferase" evidence="12">
    <location>
        <begin position="33"/>
        <end position="262"/>
    </location>
</feature>
<comment type="catalytic activity">
    <reaction evidence="11">
        <text>L-seryl-[protein] + ATP = O-phospho-L-seryl-[protein] + ADP + H(+)</text>
        <dbReference type="Rhea" id="RHEA:17989"/>
        <dbReference type="Rhea" id="RHEA-COMP:9863"/>
        <dbReference type="Rhea" id="RHEA-COMP:11604"/>
        <dbReference type="ChEBI" id="CHEBI:15378"/>
        <dbReference type="ChEBI" id="CHEBI:29999"/>
        <dbReference type="ChEBI" id="CHEBI:30616"/>
        <dbReference type="ChEBI" id="CHEBI:83421"/>
        <dbReference type="ChEBI" id="CHEBI:456216"/>
        <dbReference type="EC" id="2.7.11.1"/>
    </reaction>
</comment>
<dbReference type="NCBIfam" id="NF008738">
    <property type="entry name" value="PRK11768.1"/>
    <property type="match status" value="1"/>
</dbReference>
<dbReference type="Pfam" id="PF01636">
    <property type="entry name" value="APH"/>
    <property type="match status" value="1"/>
</dbReference>
<dbReference type="GO" id="GO:0004674">
    <property type="term" value="F:protein serine/threonine kinase activity"/>
    <property type="evidence" value="ECO:0007669"/>
    <property type="project" value="UniProtKB-UniRule"/>
</dbReference>